<keyword evidence="6" id="KW-0378">Hydrolase</keyword>
<keyword evidence="4" id="KW-0479">Metal-binding</keyword>
<evidence type="ECO:0000256" key="9">
    <source>
        <dbReference type="ARBA" id="ARBA00023204"/>
    </source>
</evidence>
<keyword evidence="3" id="KW-0004">4Fe-4S</keyword>
<reference evidence="11 12" key="1">
    <citation type="submission" date="2018-11" db="EMBL/GenBank/DDBJ databases">
        <authorList>
            <person name="Mardanov A.V."/>
            <person name="Ravin N.V."/>
            <person name="Dedysh S.N."/>
        </authorList>
    </citation>
    <scope>NUCLEOTIDE SEQUENCE [LARGE SCALE GENOMIC DNA]</scope>
    <source>
        <strain evidence="11 12">AF10</strain>
    </source>
</reference>
<dbReference type="EMBL" id="RDSM01000002">
    <property type="protein sequence ID" value="RXH55945.1"/>
    <property type="molecule type" value="Genomic_DNA"/>
</dbReference>
<organism evidence="11 12">
    <name type="scientific">Granulicella sibirica</name>
    <dbReference type="NCBI Taxonomy" id="2479048"/>
    <lineage>
        <taxon>Bacteria</taxon>
        <taxon>Pseudomonadati</taxon>
        <taxon>Acidobacteriota</taxon>
        <taxon>Terriglobia</taxon>
        <taxon>Terriglobales</taxon>
        <taxon>Acidobacteriaceae</taxon>
        <taxon>Granulicella</taxon>
    </lineage>
</organism>
<keyword evidence="8" id="KW-0411">Iron-sulfur</keyword>
<evidence type="ECO:0000259" key="10">
    <source>
        <dbReference type="SMART" id="SM00986"/>
    </source>
</evidence>
<dbReference type="SUPFAM" id="SSF52141">
    <property type="entry name" value="Uracil-DNA glycosylase-like"/>
    <property type="match status" value="1"/>
</dbReference>
<dbReference type="RefSeq" id="WP_128913501.1">
    <property type="nucleotide sequence ID" value="NZ_RDSM01000002.1"/>
</dbReference>
<dbReference type="InterPro" id="IPR005273">
    <property type="entry name" value="Ura-DNA_glyco_family4"/>
</dbReference>
<evidence type="ECO:0000313" key="12">
    <source>
        <dbReference type="Proteomes" id="UP000289437"/>
    </source>
</evidence>
<keyword evidence="12" id="KW-1185">Reference proteome</keyword>
<dbReference type="InterPro" id="IPR025404">
    <property type="entry name" value="DUF4130"/>
</dbReference>
<dbReference type="PANTHER" id="PTHR33693:SF9">
    <property type="entry name" value="TYPE-4 URACIL-DNA GLYCOSYLASE"/>
    <property type="match status" value="1"/>
</dbReference>
<dbReference type="GO" id="GO:0097506">
    <property type="term" value="F:deaminated base DNA N-glycosylase activity"/>
    <property type="evidence" value="ECO:0007669"/>
    <property type="project" value="UniProtKB-ARBA"/>
</dbReference>
<evidence type="ECO:0000256" key="7">
    <source>
        <dbReference type="ARBA" id="ARBA00023004"/>
    </source>
</evidence>
<comment type="caution">
    <text evidence="11">The sequence shown here is derived from an EMBL/GenBank/DDBJ whole genome shotgun (WGS) entry which is preliminary data.</text>
</comment>
<evidence type="ECO:0000256" key="3">
    <source>
        <dbReference type="ARBA" id="ARBA00022485"/>
    </source>
</evidence>
<dbReference type="InterPro" id="IPR036895">
    <property type="entry name" value="Uracil-DNA_glycosylase-like_sf"/>
</dbReference>
<feature type="domain" description="Uracil-DNA glycosylase-like" evidence="10">
    <location>
        <begin position="362"/>
        <end position="521"/>
    </location>
</feature>
<dbReference type="SMART" id="SM00987">
    <property type="entry name" value="UreE_C"/>
    <property type="match status" value="1"/>
</dbReference>
<dbReference type="InterPro" id="IPR023875">
    <property type="entry name" value="DNA_repair_put"/>
</dbReference>
<gene>
    <name evidence="11" type="ORF">GRAN_2802</name>
</gene>
<evidence type="ECO:0000313" key="11">
    <source>
        <dbReference type="EMBL" id="RXH55945.1"/>
    </source>
</evidence>
<proteinExistence type="inferred from homology"/>
<reference evidence="12" key="2">
    <citation type="submission" date="2019-02" db="EMBL/GenBank/DDBJ databases">
        <title>Granulicella sibirica sp. nov., a psychrotolerant acidobacterium isolated from an organic soil layer in forested tundra, West Siberia.</title>
        <authorList>
            <person name="Oshkin I.Y."/>
            <person name="Kulichevskaya I.S."/>
            <person name="Rijpstra W.I.C."/>
            <person name="Sinninghe Damste J.S."/>
            <person name="Rakitin A.L."/>
            <person name="Ravin N.V."/>
            <person name="Dedysh S.N."/>
        </authorList>
    </citation>
    <scope>NUCLEOTIDE SEQUENCE [LARGE SCALE GENOMIC DNA]</scope>
    <source>
        <strain evidence="12">AF10</strain>
    </source>
</reference>
<dbReference type="GO" id="GO:0046872">
    <property type="term" value="F:metal ion binding"/>
    <property type="evidence" value="ECO:0007669"/>
    <property type="project" value="UniProtKB-KW"/>
</dbReference>
<dbReference type="NCBIfam" id="TIGR00758">
    <property type="entry name" value="UDG_fam4"/>
    <property type="match status" value="1"/>
</dbReference>
<keyword evidence="9" id="KW-0234">DNA repair</keyword>
<dbReference type="InterPro" id="IPR005122">
    <property type="entry name" value="Uracil-DNA_glycosylase-like"/>
</dbReference>
<sequence>MKHILLQPDFQAWREAARQALHDGYAPDQLDLQDAASPASLTLSLEADEAPVGTPFPHPRASKTFLELATYAAIHRDPTRWNLLYRVLYRLQTEPNLLKIETDSDVLQLTRFSAQVHRDLHKMHAFVRFRKVLRPGELILPDPEARPVVIDEPLVQTDPADPSPHHLVLATPTPFGVVKTEIEQCAPPDPPVPDEDENCEHFIAWYKPDHRILPLAAPFFADRFSIMRWTILTPDESVSWSPATRKLVFSPGLPRESAPAEDELEDLWRSYYASIFNPARLNPEAMRSEMPVRYWKDLPEVSLLPTLITQSKTRVATMVSRQQEKPSAEAFIPADHSIPSLQAALPSCKGCDLYCHATQVVPGTGNIRSKIMLVGEQPGDQEDMQGLPFVGPAGKVLDRALNELGMDRSALYLTNAVKHFKFVQRGKFRLHQNPRMSEIMACRPWLLAEIEAIEPKVILCLGASASKSLLGGTFALMRDHGKLIESPLFGNVMATIHPSAILRARDHETGDELFRFLKEDLGAAHKYAIA</sequence>
<comment type="similarity">
    <text evidence="1">Belongs to the uracil-DNA glycosylase (UDG) superfamily. Type 4 (UDGa) family.</text>
</comment>
<dbReference type="GO" id="GO:0006281">
    <property type="term" value="P:DNA repair"/>
    <property type="evidence" value="ECO:0007669"/>
    <property type="project" value="UniProtKB-KW"/>
</dbReference>
<evidence type="ECO:0000256" key="1">
    <source>
        <dbReference type="ARBA" id="ARBA00006521"/>
    </source>
</evidence>
<evidence type="ECO:0000256" key="6">
    <source>
        <dbReference type="ARBA" id="ARBA00022801"/>
    </source>
</evidence>
<dbReference type="Pfam" id="PF03167">
    <property type="entry name" value="UDG"/>
    <property type="match status" value="1"/>
</dbReference>
<evidence type="ECO:0000256" key="2">
    <source>
        <dbReference type="ARBA" id="ARBA00019403"/>
    </source>
</evidence>
<dbReference type="NCBIfam" id="TIGR03914">
    <property type="entry name" value="UDG_fam_dom"/>
    <property type="match status" value="1"/>
</dbReference>
<dbReference type="OrthoDB" id="5290748at2"/>
<dbReference type="CDD" id="cd10030">
    <property type="entry name" value="UDG-F4_TTUDGA_SPO1dp_like"/>
    <property type="match status" value="1"/>
</dbReference>
<dbReference type="GO" id="GO:0051539">
    <property type="term" value="F:4 iron, 4 sulfur cluster binding"/>
    <property type="evidence" value="ECO:0007669"/>
    <property type="project" value="UniProtKB-KW"/>
</dbReference>
<name>A0A4Q0SXQ9_9BACT</name>
<dbReference type="AlphaFoldDB" id="A0A4Q0SXQ9"/>
<dbReference type="Proteomes" id="UP000289437">
    <property type="component" value="Unassembled WGS sequence"/>
</dbReference>
<accession>A0A4Q0SXQ9</accession>
<keyword evidence="7" id="KW-0408">Iron</keyword>
<dbReference type="Gene3D" id="3.40.470.10">
    <property type="entry name" value="Uracil-DNA glycosylase-like domain"/>
    <property type="match status" value="1"/>
</dbReference>
<dbReference type="NCBIfam" id="TIGR03915">
    <property type="entry name" value="SAM_7_link_chp"/>
    <property type="match status" value="1"/>
</dbReference>
<protein>
    <recommendedName>
        <fullName evidence="2">Type-4 uracil-DNA glycosylase</fullName>
    </recommendedName>
</protein>
<evidence type="ECO:0000256" key="5">
    <source>
        <dbReference type="ARBA" id="ARBA00022763"/>
    </source>
</evidence>
<dbReference type="Pfam" id="PF13566">
    <property type="entry name" value="DUF4130"/>
    <property type="match status" value="2"/>
</dbReference>
<keyword evidence="5" id="KW-0227">DNA damage</keyword>
<dbReference type="PANTHER" id="PTHR33693">
    <property type="entry name" value="TYPE-5 URACIL-DNA GLYCOSYLASE"/>
    <property type="match status" value="1"/>
</dbReference>
<dbReference type="SMART" id="SM00986">
    <property type="entry name" value="UDG"/>
    <property type="match status" value="1"/>
</dbReference>
<dbReference type="InterPro" id="IPR051536">
    <property type="entry name" value="UDG_Type-4/5"/>
</dbReference>
<evidence type="ECO:0000256" key="8">
    <source>
        <dbReference type="ARBA" id="ARBA00023014"/>
    </source>
</evidence>
<evidence type="ECO:0000256" key="4">
    <source>
        <dbReference type="ARBA" id="ARBA00022723"/>
    </source>
</evidence>